<dbReference type="Proteomes" id="UP001234989">
    <property type="component" value="Chromosome 1"/>
</dbReference>
<name>A0AAF0PXK5_SOLVR</name>
<protein>
    <submittedName>
        <fullName evidence="2">Uncharacterized protein</fullName>
    </submittedName>
</protein>
<feature type="region of interest" description="Disordered" evidence="1">
    <location>
        <begin position="38"/>
        <end position="57"/>
    </location>
</feature>
<reference evidence="2" key="1">
    <citation type="submission" date="2023-08" db="EMBL/GenBank/DDBJ databases">
        <title>A de novo genome assembly of Solanum verrucosum Schlechtendal, a Mexican diploid species geographically isolated from the other diploid A-genome species in potato relatives.</title>
        <authorList>
            <person name="Hosaka K."/>
        </authorList>
    </citation>
    <scope>NUCLEOTIDE SEQUENCE</scope>
    <source>
        <tissue evidence="2">Young leaves</tissue>
    </source>
</reference>
<evidence type="ECO:0000313" key="2">
    <source>
        <dbReference type="EMBL" id="WMV12663.1"/>
    </source>
</evidence>
<dbReference type="EMBL" id="CP133612">
    <property type="protein sequence ID" value="WMV12663.1"/>
    <property type="molecule type" value="Genomic_DNA"/>
</dbReference>
<dbReference type="AlphaFoldDB" id="A0AAF0PXK5"/>
<sequence length="226" mass="25919">MLVRRRRQGVSCWFEGGCEDRRSLVFCRRSLMVQRKKDGEGENEAGVRRGAGHDGRTTYNSVSVSEDGTVTPLSLPPPTLYERHKIYVADSCRGMVYAFRLDCALNQWWCGTLLQGSSGLSMALITDRAPHPRNHITMRSNRVVSDLATGFTFLPISTEYKLVRVILYFNNTVYIRITRWNSMTTIFLPAKEMDMDMDAKLHHLILMMIMNYSSIRPACLAYVKFF</sequence>
<organism evidence="2 3">
    <name type="scientific">Solanum verrucosum</name>
    <dbReference type="NCBI Taxonomy" id="315347"/>
    <lineage>
        <taxon>Eukaryota</taxon>
        <taxon>Viridiplantae</taxon>
        <taxon>Streptophyta</taxon>
        <taxon>Embryophyta</taxon>
        <taxon>Tracheophyta</taxon>
        <taxon>Spermatophyta</taxon>
        <taxon>Magnoliopsida</taxon>
        <taxon>eudicotyledons</taxon>
        <taxon>Gunneridae</taxon>
        <taxon>Pentapetalae</taxon>
        <taxon>asterids</taxon>
        <taxon>lamiids</taxon>
        <taxon>Solanales</taxon>
        <taxon>Solanaceae</taxon>
        <taxon>Solanoideae</taxon>
        <taxon>Solaneae</taxon>
        <taxon>Solanum</taxon>
    </lineage>
</organism>
<feature type="compositionally biased region" description="Basic and acidic residues" evidence="1">
    <location>
        <begin position="38"/>
        <end position="56"/>
    </location>
</feature>
<gene>
    <name evidence="2" type="ORF">MTR67_006048</name>
</gene>
<proteinExistence type="predicted"/>
<evidence type="ECO:0000256" key="1">
    <source>
        <dbReference type="SAM" id="MobiDB-lite"/>
    </source>
</evidence>
<evidence type="ECO:0000313" key="3">
    <source>
        <dbReference type="Proteomes" id="UP001234989"/>
    </source>
</evidence>
<accession>A0AAF0PXK5</accession>
<keyword evidence="3" id="KW-1185">Reference proteome</keyword>